<gene>
    <name evidence="1" type="ORF">MN116_001363</name>
</gene>
<organism evidence="1 2">
    <name type="scientific">Schistosoma mekongi</name>
    <name type="common">Parasitic worm</name>
    <dbReference type="NCBI Taxonomy" id="38744"/>
    <lineage>
        <taxon>Eukaryota</taxon>
        <taxon>Metazoa</taxon>
        <taxon>Spiralia</taxon>
        <taxon>Lophotrochozoa</taxon>
        <taxon>Platyhelminthes</taxon>
        <taxon>Trematoda</taxon>
        <taxon>Digenea</taxon>
        <taxon>Strigeidida</taxon>
        <taxon>Schistosomatoidea</taxon>
        <taxon>Schistosomatidae</taxon>
        <taxon>Schistosoma</taxon>
    </lineage>
</organism>
<evidence type="ECO:0000313" key="2">
    <source>
        <dbReference type="Proteomes" id="UP001292079"/>
    </source>
</evidence>
<reference evidence="1" key="1">
    <citation type="submission" date="2022-04" db="EMBL/GenBank/DDBJ databases">
        <authorList>
            <person name="Xu L."/>
            <person name="Lv Z."/>
        </authorList>
    </citation>
    <scope>NUCLEOTIDE SEQUENCE</scope>
    <source>
        <strain evidence="1">LV_2022a</strain>
    </source>
</reference>
<accession>A0AAE1ZL60</accession>
<dbReference type="Proteomes" id="UP001292079">
    <property type="component" value="Unassembled WGS sequence"/>
</dbReference>
<protein>
    <submittedName>
        <fullName evidence="1">Uncharacterized protein</fullName>
    </submittedName>
</protein>
<dbReference type="EMBL" id="JALJAT010000001">
    <property type="protein sequence ID" value="KAK4476146.1"/>
    <property type="molecule type" value="Genomic_DNA"/>
</dbReference>
<proteinExistence type="predicted"/>
<evidence type="ECO:0000313" key="1">
    <source>
        <dbReference type="EMBL" id="KAK4476146.1"/>
    </source>
</evidence>
<keyword evidence="2" id="KW-1185">Reference proteome</keyword>
<dbReference type="AlphaFoldDB" id="A0AAE1ZL60"/>
<name>A0AAE1ZL60_SCHME</name>
<comment type="caution">
    <text evidence="1">The sequence shown here is derived from an EMBL/GenBank/DDBJ whole genome shotgun (WGS) entry which is preliminary data.</text>
</comment>
<sequence>MLWCPRPQAYCMSDRDDHLTAQNNVNHEPSIPTGFSTNKTSNLDHNLPSTSTMLAYVDFRPWFEGWNQLNVNDQSKLKELVTLNSTQ</sequence>
<reference evidence="1" key="2">
    <citation type="journal article" date="2023" name="Infect Dis Poverty">
        <title>Chromosome-scale genome of the human blood fluke Schistosoma mekongi and its implications for public health.</title>
        <authorList>
            <person name="Zhou M."/>
            <person name="Xu L."/>
            <person name="Xu D."/>
            <person name="Chen W."/>
            <person name="Khan J."/>
            <person name="Hu Y."/>
            <person name="Huang H."/>
            <person name="Wei H."/>
            <person name="Zhang Y."/>
            <person name="Chusongsang P."/>
            <person name="Tanasarnprasert K."/>
            <person name="Hu X."/>
            <person name="Limpanont Y."/>
            <person name="Lv Z."/>
        </authorList>
    </citation>
    <scope>NUCLEOTIDE SEQUENCE</scope>
    <source>
        <strain evidence="1">LV_2022a</strain>
    </source>
</reference>